<dbReference type="InterPro" id="IPR014810">
    <property type="entry name" value="Fcf2_C"/>
</dbReference>
<dbReference type="KEGG" id="pcw:110197938"/>
<dbReference type="InParanoid" id="A0A6P5IZW6"/>
<feature type="region of interest" description="Disordered" evidence="3">
    <location>
        <begin position="389"/>
        <end position="469"/>
    </location>
</feature>
<feature type="compositionally biased region" description="Polar residues" evidence="3">
    <location>
        <begin position="243"/>
        <end position="283"/>
    </location>
</feature>
<evidence type="ECO:0000313" key="5">
    <source>
        <dbReference type="Proteomes" id="UP000515140"/>
    </source>
</evidence>
<dbReference type="GeneID" id="110197938"/>
<dbReference type="GO" id="GO:0006396">
    <property type="term" value="P:RNA processing"/>
    <property type="evidence" value="ECO:0007669"/>
    <property type="project" value="TreeGrafter"/>
</dbReference>
<feature type="compositionally biased region" description="Basic and acidic residues" evidence="3">
    <location>
        <begin position="142"/>
        <end position="151"/>
    </location>
</feature>
<feature type="compositionally biased region" description="Basic and acidic residues" evidence="3">
    <location>
        <begin position="300"/>
        <end position="309"/>
    </location>
</feature>
<feature type="region of interest" description="Disordered" evidence="3">
    <location>
        <begin position="130"/>
        <end position="161"/>
    </location>
</feature>
<dbReference type="RefSeq" id="XP_020827667.1">
    <property type="nucleotide sequence ID" value="XM_020972008.1"/>
</dbReference>
<feature type="domain" description="Fcf2 pre-rRNA processing C-terminal" evidence="4">
    <location>
        <begin position="642"/>
        <end position="735"/>
    </location>
</feature>
<feature type="region of interest" description="Disordered" evidence="3">
    <location>
        <begin position="513"/>
        <end position="552"/>
    </location>
</feature>
<dbReference type="AlphaFoldDB" id="A0A6P5IZW6"/>
<comment type="subcellular location">
    <subcellularLocation>
        <location evidence="1">Nucleus</location>
        <location evidence="1">Nucleolus</location>
    </subcellularLocation>
</comment>
<dbReference type="Pfam" id="PF08698">
    <property type="entry name" value="Fcf2"/>
    <property type="match status" value="1"/>
</dbReference>
<feature type="compositionally biased region" description="Acidic residues" evidence="3">
    <location>
        <begin position="453"/>
        <end position="469"/>
    </location>
</feature>
<dbReference type="Proteomes" id="UP000515140">
    <property type="component" value="Unplaced"/>
</dbReference>
<reference evidence="6" key="1">
    <citation type="submission" date="2025-08" db="UniProtKB">
        <authorList>
            <consortium name="RefSeq"/>
        </authorList>
    </citation>
    <scope>IDENTIFICATION</scope>
    <source>
        <tissue evidence="6">Spleen</tissue>
    </source>
</reference>
<dbReference type="GO" id="GO:0005730">
    <property type="term" value="C:nucleolus"/>
    <property type="evidence" value="ECO:0007669"/>
    <property type="project" value="UniProtKB-SubCell"/>
</dbReference>
<dbReference type="PANTHER" id="PTHR21686">
    <property type="entry name" value="DEOXYNUCLEOTIDYLTRANSFERASE TERMINAL-INTERACTING PROTEIN 2"/>
    <property type="match status" value="1"/>
</dbReference>
<proteinExistence type="predicted"/>
<name>A0A6P5IZW6_PHACI</name>
<gene>
    <name evidence="6" type="primary">DNTTIP2</name>
</gene>
<feature type="region of interest" description="Disordered" evidence="3">
    <location>
        <begin position="1"/>
        <end position="83"/>
    </location>
</feature>
<evidence type="ECO:0000259" key="4">
    <source>
        <dbReference type="Pfam" id="PF08698"/>
    </source>
</evidence>
<feature type="compositionally biased region" description="Acidic residues" evidence="3">
    <location>
        <begin position="522"/>
        <end position="552"/>
    </location>
</feature>
<dbReference type="CTD" id="30836"/>
<evidence type="ECO:0000256" key="3">
    <source>
        <dbReference type="SAM" id="MobiDB-lite"/>
    </source>
</evidence>
<dbReference type="FunCoup" id="A0A6P5IZW6">
    <property type="interactions" value="2286"/>
</dbReference>
<dbReference type="GO" id="GO:0003723">
    <property type="term" value="F:RNA binding"/>
    <property type="evidence" value="ECO:0007669"/>
    <property type="project" value="TreeGrafter"/>
</dbReference>
<accession>A0A6P5IZW6</accession>
<feature type="compositionally biased region" description="Basic and acidic residues" evidence="3">
    <location>
        <begin position="7"/>
        <end position="22"/>
    </location>
</feature>
<feature type="compositionally biased region" description="Polar residues" evidence="3">
    <location>
        <begin position="343"/>
        <end position="373"/>
    </location>
</feature>
<feature type="region of interest" description="Disordered" evidence="3">
    <location>
        <begin position="343"/>
        <end position="377"/>
    </location>
</feature>
<feature type="region of interest" description="Disordered" evidence="3">
    <location>
        <begin position="204"/>
        <end position="320"/>
    </location>
</feature>
<sequence length="760" mass="86365">MVATRSMRPDRAERPELPERPFSRRIKMNESPGRRGLPSPRARRSNNRQPEDMKDLKTDNLNDADTKPLPQDPPTVKAVRSRSRISLAQTLEPATDGEVSEAESTCSYASGLQEPTVRVTRRRRIIIPCQPESKARGRHKTTRSESIKSGDEGEVSETESCSSVLSALLASPVRTRRARQRELKFHLDPNSALLAEETSDAESWCSGVSSIGSRRTTRNKQRKLKKEDDAQAEVEDNVDRPENVNQNEHVVPSQLESISESTCVGTQSSDTEQTAPSPENRPSQCKDEIQVSDGKSLVKSSEEKPEVQTRRKKGVIAKESLEEKNLNEQPCILEEEKETSCTELLQSNFEKQFTSQSQSTPDNTKPEHQNTGTDGVRKAFVLSVECKEGSKENEKAGEISDVTEIRESSDHKISVIEDTNDKEEHLKGNTMVSPPSVSNSSHNSDYILLALSSDEEDQVSEDNESEEDILCFIENSEQKLSSEKDSEDNPSNDIFFVIDKTPGLSSDKNYYIEEEKTSEVASEQESDEEESEEEEPVDQEENEDEFIDEDDVLSNTKSKLLKLSSSSIDPGLSIKQLGGLYINFNAEKMDFNKNALAQIKEKNKKELLQKTIITPDFEKKDCIPPYKESQFQLKKKRREERNKTAGDGWFGMKAPELTTELKNDLRALQMRASMDPKRFYKKNDRDGFPKYFQVGTIADNPADFYHSRIPKKQRKRTIVEELLADSEFRRYNKRKYKEIMMEKATNAAGKKFRKKKKFRN</sequence>
<dbReference type="PANTHER" id="PTHR21686:SF12">
    <property type="entry name" value="DEOXYNUCLEOTIDYLTRANSFERASE TERMINAL-INTERACTING PROTEIN 2"/>
    <property type="match status" value="1"/>
</dbReference>
<dbReference type="InterPro" id="IPR039883">
    <property type="entry name" value="Fcf2/DNTTIP2"/>
</dbReference>
<organism evidence="5 6">
    <name type="scientific">Phascolarctos cinereus</name>
    <name type="common">Koala</name>
    <dbReference type="NCBI Taxonomy" id="38626"/>
    <lineage>
        <taxon>Eukaryota</taxon>
        <taxon>Metazoa</taxon>
        <taxon>Chordata</taxon>
        <taxon>Craniata</taxon>
        <taxon>Vertebrata</taxon>
        <taxon>Euteleostomi</taxon>
        <taxon>Mammalia</taxon>
        <taxon>Metatheria</taxon>
        <taxon>Diprotodontia</taxon>
        <taxon>Phascolarctidae</taxon>
        <taxon>Phascolarctos</taxon>
    </lineage>
</organism>
<feature type="compositionally biased region" description="Basic and acidic residues" evidence="3">
    <location>
        <begin position="49"/>
        <end position="66"/>
    </location>
</feature>
<evidence type="ECO:0000313" key="6">
    <source>
        <dbReference type="RefSeq" id="XP_020827667.1"/>
    </source>
</evidence>
<feature type="compositionally biased region" description="Basic residues" evidence="3">
    <location>
        <begin position="215"/>
        <end position="224"/>
    </location>
</feature>
<feature type="compositionally biased region" description="Basic and acidic residues" evidence="3">
    <location>
        <begin position="389"/>
        <end position="415"/>
    </location>
</feature>
<keyword evidence="5" id="KW-1185">Reference proteome</keyword>
<keyword evidence="2" id="KW-0539">Nucleus</keyword>
<protein>
    <submittedName>
        <fullName evidence="6">Deoxynucleotidyltransferase terminal-interacting protein 2 isoform X1</fullName>
    </submittedName>
</protein>
<evidence type="ECO:0000256" key="2">
    <source>
        <dbReference type="ARBA" id="ARBA00023242"/>
    </source>
</evidence>
<evidence type="ECO:0000256" key="1">
    <source>
        <dbReference type="ARBA" id="ARBA00004604"/>
    </source>
</evidence>
<feature type="compositionally biased region" description="Low complexity" evidence="3">
    <location>
        <begin position="432"/>
        <end position="444"/>
    </location>
</feature>